<dbReference type="AlphaFoldDB" id="A0A2N9LYA4"/>
<feature type="compositionally biased region" description="Low complexity" evidence="1">
    <location>
        <begin position="30"/>
        <end position="46"/>
    </location>
</feature>
<name>A0A2N9LYA4_9BACT</name>
<evidence type="ECO:0000313" key="4">
    <source>
        <dbReference type="Proteomes" id="UP000239735"/>
    </source>
</evidence>
<dbReference type="OrthoDB" id="123229at2"/>
<gene>
    <name evidence="3" type="ORF">SBA5_640032</name>
</gene>
<organism evidence="3 4">
    <name type="scientific">Candidatus Sulfuritelmatomonas gaucii</name>
    <dbReference type="NCBI Taxonomy" id="2043161"/>
    <lineage>
        <taxon>Bacteria</taxon>
        <taxon>Pseudomonadati</taxon>
        <taxon>Acidobacteriota</taxon>
        <taxon>Terriglobia</taxon>
        <taxon>Terriglobales</taxon>
        <taxon>Acidobacteriaceae</taxon>
        <taxon>Candidatus Sulfuritelmatomonas</taxon>
    </lineage>
</organism>
<proteinExistence type="predicted"/>
<evidence type="ECO:0008006" key="5">
    <source>
        <dbReference type="Google" id="ProtNLM"/>
    </source>
</evidence>
<reference evidence="4" key="1">
    <citation type="submission" date="2018-02" db="EMBL/GenBank/DDBJ databases">
        <authorList>
            <person name="Hausmann B."/>
        </authorList>
    </citation>
    <scope>NUCLEOTIDE SEQUENCE [LARGE SCALE GENOMIC DNA]</scope>
    <source>
        <strain evidence="4">Peat soil MAG SbA5</strain>
    </source>
</reference>
<evidence type="ECO:0000256" key="1">
    <source>
        <dbReference type="SAM" id="MobiDB-lite"/>
    </source>
</evidence>
<feature type="chain" id="PRO_5014958188" description="P pilus assembly/Cpx signaling pathway, periplasmic inhibitor/zinc-resistance associated protein" evidence="2">
    <location>
        <begin position="26"/>
        <end position="149"/>
    </location>
</feature>
<sequence length="149" mass="16369">MNATRNATKATIVLGAMLSAGILLAQAPEANQAPDASAPQAAQTQPGNQHRNFDPNQMAAHLGKRLGLTSDQVAQITPILANRRQQMQTLRADASLTQQDRHAKVRAIMQDSNSKIEAVLNDTQKQQYEQMLAQRREHRNHRSTPASQS</sequence>
<evidence type="ECO:0000256" key="2">
    <source>
        <dbReference type="SAM" id="SignalP"/>
    </source>
</evidence>
<evidence type="ECO:0000313" key="3">
    <source>
        <dbReference type="EMBL" id="SPE28207.1"/>
    </source>
</evidence>
<feature type="region of interest" description="Disordered" evidence="1">
    <location>
        <begin position="30"/>
        <end position="56"/>
    </location>
</feature>
<dbReference type="EMBL" id="OKRB01000124">
    <property type="protein sequence ID" value="SPE28207.1"/>
    <property type="molecule type" value="Genomic_DNA"/>
</dbReference>
<accession>A0A2N9LYA4</accession>
<keyword evidence="2" id="KW-0732">Signal</keyword>
<protein>
    <recommendedName>
        <fullName evidence="5">P pilus assembly/Cpx signaling pathway, periplasmic inhibitor/zinc-resistance associated protein</fullName>
    </recommendedName>
</protein>
<dbReference type="Proteomes" id="UP000239735">
    <property type="component" value="Unassembled WGS sequence"/>
</dbReference>
<feature type="signal peptide" evidence="2">
    <location>
        <begin position="1"/>
        <end position="25"/>
    </location>
</feature>